<evidence type="ECO:0008006" key="4">
    <source>
        <dbReference type="Google" id="ProtNLM"/>
    </source>
</evidence>
<protein>
    <recommendedName>
        <fullName evidence="4">DUF805 domain-containing protein</fullName>
    </recommendedName>
</protein>
<accession>A0ABX8H019</accession>
<feature type="transmembrane region" description="Helical" evidence="1">
    <location>
        <begin position="63"/>
        <end position="89"/>
    </location>
</feature>
<feature type="transmembrane region" description="Helical" evidence="1">
    <location>
        <begin position="129"/>
        <end position="147"/>
    </location>
</feature>
<evidence type="ECO:0000313" key="3">
    <source>
        <dbReference type="Proteomes" id="UP000682802"/>
    </source>
</evidence>
<evidence type="ECO:0000313" key="2">
    <source>
        <dbReference type="EMBL" id="QWG09256.1"/>
    </source>
</evidence>
<reference evidence="2 3" key="1">
    <citation type="submission" date="2021-05" db="EMBL/GenBank/DDBJ databases">
        <title>Comparative genomic studies on the polysaccharide-degrading batcterial strains of the Flammeovirga genus.</title>
        <authorList>
            <person name="Zewei F."/>
            <person name="Zheng Z."/>
            <person name="Yu L."/>
            <person name="Ruyue G."/>
            <person name="Yanhong M."/>
            <person name="Yuanyuan C."/>
            <person name="Jingyan G."/>
            <person name="Wenjun H."/>
        </authorList>
    </citation>
    <scope>NUCLEOTIDE SEQUENCE [LARGE SCALE GENOMIC DNA]</scope>
    <source>
        <strain evidence="2 3">YS10</strain>
    </source>
</reference>
<dbReference type="EMBL" id="CP076129">
    <property type="protein sequence ID" value="QWG09256.1"/>
    <property type="molecule type" value="Genomic_DNA"/>
</dbReference>
<keyword evidence="1" id="KW-1133">Transmembrane helix</keyword>
<evidence type="ECO:0000256" key="1">
    <source>
        <dbReference type="SAM" id="Phobius"/>
    </source>
</evidence>
<name>A0ABX8H019_9BACT</name>
<organism evidence="2 3">
    <name type="scientific">Flammeovirga kamogawensis</name>
    <dbReference type="NCBI Taxonomy" id="373891"/>
    <lineage>
        <taxon>Bacteria</taxon>
        <taxon>Pseudomonadati</taxon>
        <taxon>Bacteroidota</taxon>
        <taxon>Cytophagia</taxon>
        <taxon>Cytophagales</taxon>
        <taxon>Flammeovirgaceae</taxon>
        <taxon>Flammeovirga</taxon>
    </lineage>
</organism>
<keyword evidence="1" id="KW-0472">Membrane</keyword>
<keyword evidence="3" id="KW-1185">Reference proteome</keyword>
<dbReference type="Proteomes" id="UP000682802">
    <property type="component" value="Chromosome 2"/>
</dbReference>
<feature type="transmembrane region" description="Helical" evidence="1">
    <location>
        <begin position="21"/>
        <end position="43"/>
    </location>
</feature>
<feature type="transmembrane region" description="Helical" evidence="1">
    <location>
        <begin position="96"/>
        <end position="117"/>
    </location>
</feature>
<dbReference type="RefSeq" id="WP_205125510.1">
    <property type="nucleotide sequence ID" value="NZ_CP076129.1"/>
</dbReference>
<proteinExistence type="predicted"/>
<gene>
    <name evidence="2" type="ORF">KM029_21870</name>
</gene>
<keyword evidence="1" id="KW-0812">Transmembrane</keyword>
<sequence length="151" mass="17244">MMNRIDKVFPKEFGNDYKGHKIALYFFYFFTILTVVRSLIHMFSADGGAQSIATIPLDTYTDGGASTVILIFSLWGLSQLIMGLLYVIVCWRYKSLIPLMYLFLFIEYLMRLVLMTLKPIETTGTAPGGVINYIFVPLAILLFFLSIKSRK</sequence>